<gene>
    <name evidence="2" type="ORF">U6N30_10470</name>
</gene>
<dbReference type="Proteomes" id="UP001324287">
    <property type="component" value="Chromosome"/>
</dbReference>
<evidence type="ECO:0000256" key="1">
    <source>
        <dbReference type="SAM" id="MobiDB-lite"/>
    </source>
</evidence>
<evidence type="ECO:0000313" key="2">
    <source>
        <dbReference type="EMBL" id="WRL65931.1"/>
    </source>
</evidence>
<sequence>MNRDATYSVTLSGYELMTLQAGLKAYLRAFAEHRELGGGATHPVEEWQRLQRHVGELIWRLEDAGAESSGRVIHSDEAVEPRGDEQQAGGAD</sequence>
<keyword evidence="3" id="KW-1185">Reference proteome</keyword>
<organism evidence="2 3">
    <name type="scientific">Blastococcus brunescens</name>
    <dbReference type="NCBI Taxonomy" id="1564165"/>
    <lineage>
        <taxon>Bacteria</taxon>
        <taxon>Bacillati</taxon>
        <taxon>Actinomycetota</taxon>
        <taxon>Actinomycetes</taxon>
        <taxon>Geodermatophilales</taxon>
        <taxon>Geodermatophilaceae</taxon>
        <taxon>Blastococcus</taxon>
    </lineage>
</organism>
<feature type="compositionally biased region" description="Basic and acidic residues" evidence="1">
    <location>
        <begin position="73"/>
        <end position="85"/>
    </location>
</feature>
<dbReference type="EMBL" id="CP141261">
    <property type="protein sequence ID" value="WRL65931.1"/>
    <property type="molecule type" value="Genomic_DNA"/>
</dbReference>
<reference evidence="2 3" key="1">
    <citation type="submission" date="2023-12" db="EMBL/GenBank/DDBJ databases">
        <title>Blastococcus brunescens sp. nov., an actonobacterium isolated from sandstone collected in sahara desert.</title>
        <authorList>
            <person name="Gtari M."/>
            <person name="Ghodhbane F."/>
        </authorList>
    </citation>
    <scope>NUCLEOTIDE SEQUENCE [LARGE SCALE GENOMIC DNA]</scope>
    <source>
        <strain evidence="2 3">BMG 8361</strain>
    </source>
</reference>
<dbReference type="RefSeq" id="WP_324277248.1">
    <property type="nucleotide sequence ID" value="NZ_CP141261.1"/>
</dbReference>
<accession>A0ABZ1B730</accession>
<feature type="region of interest" description="Disordered" evidence="1">
    <location>
        <begin position="66"/>
        <end position="92"/>
    </location>
</feature>
<protein>
    <submittedName>
        <fullName evidence="2">Uncharacterized protein</fullName>
    </submittedName>
</protein>
<name>A0ABZ1B730_9ACTN</name>
<evidence type="ECO:0000313" key="3">
    <source>
        <dbReference type="Proteomes" id="UP001324287"/>
    </source>
</evidence>
<proteinExistence type="predicted"/>